<evidence type="ECO:0000256" key="3">
    <source>
        <dbReference type="ARBA" id="ARBA00041305"/>
    </source>
</evidence>
<dbReference type="InterPro" id="IPR011021">
    <property type="entry name" value="Arrestin-like_N"/>
</dbReference>
<dbReference type="GeneTree" id="ENSGT00950000182887"/>
<dbReference type="SUPFAM" id="SSF81296">
    <property type="entry name" value="E set domains"/>
    <property type="match status" value="2"/>
</dbReference>
<protein>
    <recommendedName>
        <fullName evidence="2">S-arrestin</fullName>
    </recommendedName>
    <alternativeName>
        <fullName evidence="4">Retinal S-antigen</fullName>
    </alternativeName>
    <alternativeName>
        <fullName evidence="3">Rod photoreceptor arrestin</fullName>
    </alternativeName>
</protein>
<comment type="similarity">
    <text evidence="1">Belongs to the arrestin family.</text>
</comment>
<dbReference type="PANTHER" id="PTHR11792">
    <property type="entry name" value="ARRESTIN"/>
    <property type="match status" value="1"/>
</dbReference>
<dbReference type="Ensembl" id="ENSHCOT00000006659.1">
    <property type="protein sequence ID" value="ENSHCOP00000020259.1"/>
    <property type="gene ID" value="ENSHCOG00000006194.1"/>
</dbReference>
<evidence type="ECO:0000256" key="1">
    <source>
        <dbReference type="ARBA" id="ARBA00005298"/>
    </source>
</evidence>
<proteinExistence type="inferred from homology"/>
<reference evidence="6" key="2">
    <citation type="submission" date="2025-09" db="UniProtKB">
        <authorList>
            <consortium name="Ensembl"/>
        </authorList>
    </citation>
    <scope>IDENTIFICATION</scope>
</reference>
<evidence type="ECO:0000256" key="2">
    <source>
        <dbReference type="ARBA" id="ARBA00040206"/>
    </source>
</evidence>
<evidence type="ECO:0000313" key="7">
    <source>
        <dbReference type="Proteomes" id="UP000264820"/>
    </source>
</evidence>
<dbReference type="Gene3D" id="2.60.40.840">
    <property type="match status" value="1"/>
</dbReference>
<dbReference type="InterPro" id="IPR011022">
    <property type="entry name" value="Arrestin_C-like"/>
</dbReference>
<dbReference type="GO" id="GO:0001917">
    <property type="term" value="C:photoreceptor inner segment"/>
    <property type="evidence" value="ECO:0007669"/>
    <property type="project" value="TreeGrafter"/>
</dbReference>
<dbReference type="SMART" id="SM01017">
    <property type="entry name" value="Arrestin_C"/>
    <property type="match status" value="1"/>
</dbReference>
<reference evidence="6" key="1">
    <citation type="submission" date="2025-08" db="UniProtKB">
        <authorList>
            <consortium name="Ensembl"/>
        </authorList>
    </citation>
    <scope>IDENTIFICATION</scope>
</reference>
<dbReference type="AlphaFoldDB" id="A0A3Q2YNP7"/>
<dbReference type="InterPro" id="IPR014752">
    <property type="entry name" value="Arrestin-like_C"/>
</dbReference>
<dbReference type="Pfam" id="PF00339">
    <property type="entry name" value="Arrestin_N"/>
    <property type="match status" value="1"/>
</dbReference>
<keyword evidence="7" id="KW-1185">Reference proteome</keyword>
<dbReference type="GO" id="GO:0001664">
    <property type="term" value="F:G protein-coupled receptor binding"/>
    <property type="evidence" value="ECO:0007669"/>
    <property type="project" value="TreeGrafter"/>
</dbReference>
<name>A0A3Q2YNP7_HIPCM</name>
<feature type="domain" description="Arrestin C-terminal-like" evidence="5">
    <location>
        <begin position="191"/>
        <end position="343"/>
    </location>
</feature>
<evidence type="ECO:0000259" key="5">
    <source>
        <dbReference type="SMART" id="SM01017"/>
    </source>
</evidence>
<sequence>DMSPKQVVFKKASPDKSVSCYRGNNLTAIRCRALCTMRTGDRAYAKWLPFKEKGGRVYVMLSCTFVYGRRDEDVMGAAFRRDLFVATRQVFPELQDKERLTRSKIQEKLLRKLGRDAFPFFLELPDNLPNSVTLQPGPSDVGKKCAVEFQVKAFRADDRSSVSLTVRKVQFGPRDVEPSPFAETTFDFLMSDKPLRVKLSLPKETFGHGEPLRAEVRIANWSNRRVKDISLSVEQVTNVVLYSNDKYVKSVAKEETSDGVAAGSSLAKSYTLYPRLEHNKERRGLALDGHLKHQDTNLTSGIQVRTCARIQAAGNASNGACVCFPPRSEVRVELPFRLMHPKPEAGTCRHLPSPSQPPTWRACVRAR</sequence>
<evidence type="ECO:0000256" key="4">
    <source>
        <dbReference type="ARBA" id="ARBA00042071"/>
    </source>
</evidence>
<dbReference type="InterPro" id="IPR014753">
    <property type="entry name" value="Arrestin_N"/>
</dbReference>
<dbReference type="GO" id="GO:0001750">
    <property type="term" value="C:photoreceptor outer segment"/>
    <property type="evidence" value="ECO:0007669"/>
    <property type="project" value="TreeGrafter"/>
</dbReference>
<dbReference type="GO" id="GO:0002031">
    <property type="term" value="P:G protein-coupled receptor internalization"/>
    <property type="evidence" value="ECO:0007669"/>
    <property type="project" value="TreeGrafter"/>
</dbReference>
<dbReference type="GO" id="GO:0007399">
    <property type="term" value="P:nervous system development"/>
    <property type="evidence" value="ECO:0007669"/>
    <property type="project" value="UniProtKB-ARBA"/>
</dbReference>
<dbReference type="Pfam" id="PF02752">
    <property type="entry name" value="Arrestin_C"/>
    <property type="match status" value="1"/>
</dbReference>
<dbReference type="PANTHER" id="PTHR11792:SF15">
    <property type="entry name" value="S-ARRESTIN"/>
    <property type="match status" value="1"/>
</dbReference>
<accession>A0A3Q2YNP7</accession>
<dbReference type="InterPro" id="IPR014756">
    <property type="entry name" value="Ig_E-set"/>
</dbReference>
<dbReference type="InterPro" id="IPR000698">
    <property type="entry name" value="Arrestin"/>
</dbReference>
<dbReference type="STRING" id="109280.ENSHCOP00000020259"/>
<dbReference type="Proteomes" id="UP000264820">
    <property type="component" value="Unplaced"/>
</dbReference>
<dbReference type="Gene3D" id="2.60.40.640">
    <property type="match status" value="1"/>
</dbReference>
<dbReference type="GO" id="GO:0007165">
    <property type="term" value="P:signal transduction"/>
    <property type="evidence" value="ECO:0007669"/>
    <property type="project" value="InterPro"/>
</dbReference>
<evidence type="ECO:0000313" key="6">
    <source>
        <dbReference type="Ensembl" id="ENSHCOP00000020259.1"/>
    </source>
</evidence>
<dbReference type="PRINTS" id="PR00309">
    <property type="entry name" value="ARRESTIN"/>
</dbReference>
<organism evidence="6 7">
    <name type="scientific">Hippocampus comes</name>
    <name type="common">Tiger tail seahorse</name>
    <dbReference type="NCBI Taxonomy" id="109280"/>
    <lineage>
        <taxon>Eukaryota</taxon>
        <taxon>Metazoa</taxon>
        <taxon>Chordata</taxon>
        <taxon>Craniata</taxon>
        <taxon>Vertebrata</taxon>
        <taxon>Euteleostomi</taxon>
        <taxon>Actinopterygii</taxon>
        <taxon>Neopterygii</taxon>
        <taxon>Teleostei</taxon>
        <taxon>Neoteleostei</taxon>
        <taxon>Acanthomorphata</taxon>
        <taxon>Syngnathiaria</taxon>
        <taxon>Syngnathiformes</taxon>
        <taxon>Syngnathoidei</taxon>
        <taxon>Syngnathidae</taxon>
        <taxon>Hippocampus</taxon>
    </lineage>
</organism>